<evidence type="ECO:0000313" key="1">
    <source>
        <dbReference type="EMBL" id="QRC91853.1"/>
    </source>
</evidence>
<dbReference type="AlphaFoldDB" id="A0A7U2ERV0"/>
<gene>
    <name evidence="1" type="ORF">JI435_020390</name>
</gene>
<keyword evidence="2" id="KW-1185">Reference proteome</keyword>
<proteinExistence type="predicted"/>
<dbReference type="Proteomes" id="UP000663193">
    <property type="component" value="Chromosome 2"/>
</dbReference>
<dbReference type="EMBL" id="CP069024">
    <property type="protein sequence ID" value="QRC91853.1"/>
    <property type="molecule type" value="Genomic_DNA"/>
</dbReference>
<sequence length="201" mass="22577">MPPLTFSWESGPMHHFPIPSPTNTANDLSTVTNIFIRALNSIYIQAPSIPLSSSFHFTTYCLTIYRCLTAYDSPELARITGETQVTPELDAPLRAWGAWLESCAARRNNFSGVICRDFMDEFIPGLQWHFTALSGRMSGSGNVDAMMKAHMEKVFGGMSKTEELPAMLCNHDGTMGEFSEGLSGWERWMVKNLWAKKRKEV</sequence>
<protein>
    <submittedName>
        <fullName evidence="1">Uncharacterized protein</fullName>
    </submittedName>
</protein>
<dbReference type="OrthoDB" id="58416at2759"/>
<accession>A0A7U2ERV0</accession>
<reference evidence="2" key="1">
    <citation type="journal article" date="2021" name="BMC Genomics">
        <title>Chromosome-level genome assembly and manually-curated proteome of model necrotroph Parastagonospora nodorum Sn15 reveals a genome-wide trove of candidate effector homologs, and redundancy of virulence-related functions within an accessory chromosome.</title>
        <authorList>
            <person name="Bertazzoni S."/>
            <person name="Jones D.A.B."/>
            <person name="Phan H.T."/>
            <person name="Tan K.-C."/>
            <person name="Hane J.K."/>
        </authorList>
    </citation>
    <scope>NUCLEOTIDE SEQUENCE [LARGE SCALE GENOMIC DNA]</scope>
    <source>
        <strain evidence="2">SN15 / ATCC MYA-4574 / FGSC 10173)</strain>
    </source>
</reference>
<organism evidence="1 2">
    <name type="scientific">Phaeosphaeria nodorum (strain SN15 / ATCC MYA-4574 / FGSC 10173)</name>
    <name type="common">Glume blotch fungus</name>
    <name type="synonym">Parastagonospora nodorum</name>
    <dbReference type="NCBI Taxonomy" id="321614"/>
    <lineage>
        <taxon>Eukaryota</taxon>
        <taxon>Fungi</taxon>
        <taxon>Dikarya</taxon>
        <taxon>Ascomycota</taxon>
        <taxon>Pezizomycotina</taxon>
        <taxon>Dothideomycetes</taxon>
        <taxon>Pleosporomycetidae</taxon>
        <taxon>Pleosporales</taxon>
        <taxon>Pleosporineae</taxon>
        <taxon>Phaeosphaeriaceae</taxon>
        <taxon>Parastagonospora</taxon>
    </lineage>
</organism>
<evidence type="ECO:0000313" key="2">
    <source>
        <dbReference type="Proteomes" id="UP000663193"/>
    </source>
</evidence>
<dbReference type="VEuPathDB" id="FungiDB:JI435_020390"/>
<name>A0A7U2ERV0_PHANO</name>